<keyword evidence="4" id="KW-0804">Transcription</keyword>
<dbReference type="PANTHER" id="PTHR43133:SF46">
    <property type="entry name" value="RNA POLYMERASE SIGMA-70 FACTOR ECF SUBFAMILY"/>
    <property type="match status" value="1"/>
</dbReference>
<comment type="similarity">
    <text evidence="1">Belongs to the sigma-70 factor family. ECF subfamily.</text>
</comment>
<evidence type="ECO:0000313" key="6">
    <source>
        <dbReference type="EMBL" id="AOM75710.1"/>
    </source>
</evidence>
<dbReference type="InterPro" id="IPR000792">
    <property type="entry name" value="Tscrpt_reg_LuxR_C"/>
</dbReference>
<dbReference type="SUPFAM" id="SSF88946">
    <property type="entry name" value="Sigma2 domain of RNA polymerase sigma factors"/>
    <property type="match status" value="1"/>
</dbReference>
<dbReference type="GO" id="GO:0006352">
    <property type="term" value="P:DNA-templated transcription initiation"/>
    <property type="evidence" value="ECO:0007669"/>
    <property type="project" value="InterPro"/>
</dbReference>
<organism evidence="6 7">
    <name type="scientific">Pedobacter steynii</name>
    <dbReference type="NCBI Taxonomy" id="430522"/>
    <lineage>
        <taxon>Bacteria</taxon>
        <taxon>Pseudomonadati</taxon>
        <taxon>Bacteroidota</taxon>
        <taxon>Sphingobacteriia</taxon>
        <taxon>Sphingobacteriales</taxon>
        <taxon>Sphingobacteriaceae</taxon>
        <taxon>Pedobacter</taxon>
    </lineage>
</organism>
<dbReference type="OrthoDB" id="659361at2"/>
<dbReference type="EMBL" id="CP017141">
    <property type="protein sequence ID" value="AOM75710.1"/>
    <property type="molecule type" value="Genomic_DNA"/>
</dbReference>
<dbReference type="InterPro" id="IPR014284">
    <property type="entry name" value="RNA_pol_sigma-70_dom"/>
</dbReference>
<dbReference type="NCBIfam" id="TIGR02985">
    <property type="entry name" value="Sig70_bacteroi1"/>
    <property type="match status" value="1"/>
</dbReference>
<protein>
    <recommendedName>
        <fullName evidence="5">HTH luxR-type domain-containing protein</fullName>
    </recommendedName>
</protein>
<dbReference type="InterPro" id="IPR007627">
    <property type="entry name" value="RNA_pol_sigma70_r2"/>
</dbReference>
<evidence type="ECO:0000259" key="5">
    <source>
        <dbReference type="PROSITE" id="PS00622"/>
    </source>
</evidence>
<dbReference type="NCBIfam" id="TIGR02937">
    <property type="entry name" value="sigma70-ECF"/>
    <property type="match status" value="1"/>
</dbReference>
<evidence type="ECO:0000313" key="7">
    <source>
        <dbReference type="Proteomes" id="UP000094313"/>
    </source>
</evidence>
<dbReference type="InterPro" id="IPR013324">
    <property type="entry name" value="RNA_pol_sigma_r3/r4-like"/>
</dbReference>
<dbReference type="InterPro" id="IPR014327">
    <property type="entry name" value="RNA_pol_sigma70_bacteroid"/>
</dbReference>
<keyword evidence="3" id="KW-0731">Sigma factor</keyword>
<dbReference type="InterPro" id="IPR013325">
    <property type="entry name" value="RNA_pol_sigma_r2"/>
</dbReference>
<dbReference type="SUPFAM" id="SSF88659">
    <property type="entry name" value="Sigma3 and sigma4 domains of RNA polymerase sigma factors"/>
    <property type="match status" value="1"/>
</dbReference>
<dbReference type="InterPro" id="IPR039425">
    <property type="entry name" value="RNA_pol_sigma-70-like"/>
</dbReference>
<reference evidence="6 7" key="1">
    <citation type="submission" date="2016-08" db="EMBL/GenBank/DDBJ databases">
        <authorList>
            <person name="Seilhamer J.J."/>
        </authorList>
    </citation>
    <scope>NUCLEOTIDE SEQUENCE [LARGE SCALE GENOMIC DNA]</scope>
    <source>
        <strain evidence="6 7">DX4</strain>
    </source>
</reference>
<evidence type="ECO:0000256" key="3">
    <source>
        <dbReference type="ARBA" id="ARBA00023082"/>
    </source>
</evidence>
<dbReference type="GO" id="GO:0016987">
    <property type="term" value="F:sigma factor activity"/>
    <property type="evidence" value="ECO:0007669"/>
    <property type="project" value="UniProtKB-KW"/>
</dbReference>
<dbReference type="CDD" id="cd06171">
    <property type="entry name" value="Sigma70_r4"/>
    <property type="match status" value="1"/>
</dbReference>
<proteinExistence type="inferred from homology"/>
<dbReference type="RefSeq" id="WP_069377408.1">
    <property type="nucleotide sequence ID" value="NZ_CP017141.1"/>
</dbReference>
<dbReference type="GO" id="GO:0003677">
    <property type="term" value="F:DNA binding"/>
    <property type="evidence" value="ECO:0007669"/>
    <property type="project" value="InterPro"/>
</dbReference>
<dbReference type="AlphaFoldDB" id="A0A1D7QAK7"/>
<dbReference type="PANTHER" id="PTHR43133">
    <property type="entry name" value="RNA POLYMERASE ECF-TYPE SIGMA FACTO"/>
    <property type="match status" value="1"/>
</dbReference>
<dbReference type="InterPro" id="IPR013249">
    <property type="entry name" value="RNA_pol_sigma70_r4_t2"/>
</dbReference>
<gene>
    <name evidence="6" type="ORF">BFS30_00090</name>
</gene>
<dbReference type="Gene3D" id="1.10.10.10">
    <property type="entry name" value="Winged helix-like DNA-binding domain superfamily/Winged helix DNA-binding domain"/>
    <property type="match status" value="1"/>
</dbReference>
<dbReference type="Proteomes" id="UP000094313">
    <property type="component" value="Chromosome"/>
</dbReference>
<accession>A0A1D7QAK7</accession>
<keyword evidence="2" id="KW-0805">Transcription regulation</keyword>
<evidence type="ECO:0000256" key="4">
    <source>
        <dbReference type="ARBA" id="ARBA00023163"/>
    </source>
</evidence>
<evidence type="ECO:0000256" key="2">
    <source>
        <dbReference type="ARBA" id="ARBA00023015"/>
    </source>
</evidence>
<dbReference type="Gene3D" id="1.10.1740.10">
    <property type="match status" value="1"/>
</dbReference>
<evidence type="ECO:0000256" key="1">
    <source>
        <dbReference type="ARBA" id="ARBA00010641"/>
    </source>
</evidence>
<dbReference type="InterPro" id="IPR036388">
    <property type="entry name" value="WH-like_DNA-bd_sf"/>
</dbReference>
<dbReference type="Pfam" id="PF04542">
    <property type="entry name" value="Sigma70_r2"/>
    <property type="match status" value="1"/>
</dbReference>
<sequence>MKLVKPDLSALWTKICVEDDLKSFEVLYRSLAARLLKFSVYYVSQKEVAEEIVSEIFVKCWENRKDNLHVLNPETYLFVAVKNQSLKHIRKYSNVHLVEIEEQPQSFQFRDSTDPSKELERKELHLKLDQAIDTLPAQAKMVFKLIKEDGMKYKEVAEILDISPRTVQTQLFRAIAKLRIVLSSYYELDHKKNNSSNMANLILILGIMHYFLVFCRQF</sequence>
<dbReference type="Pfam" id="PF08281">
    <property type="entry name" value="Sigma70_r4_2"/>
    <property type="match status" value="1"/>
</dbReference>
<feature type="domain" description="HTH luxR-type" evidence="5">
    <location>
        <begin position="150"/>
        <end position="177"/>
    </location>
</feature>
<dbReference type="PROSITE" id="PS00622">
    <property type="entry name" value="HTH_LUXR_1"/>
    <property type="match status" value="1"/>
</dbReference>
<dbReference type="KEGG" id="psty:BFS30_00090"/>
<keyword evidence="7" id="KW-1185">Reference proteome</keyword>
<name>A0A1D7QAK7_9SPHI</name>